<name>A0A137P1S9_CONC2</name>
<dbReference type="Pfam" id="PF13716">
    <property type="entry name" value="CRAL_TRIO_2"/>
    <property type="match status" value="1"/>
</dbReference>
<dbReference type="PROSITE" id="PS50238">
    <property type="entry name" value="RHOGAP"/>
    <property type="match status" value="1"/>
</dbReference>
<dbReference type="GO" id="GO:0005096">
    <property type="term" value="F:GTPase activator activity"/>
    <property type="evidence" value="ECO:0007669"/>
    <property type="project" value="TreeGrafter"/>
</dbReference>
<proteinExistence type="predicted"/>
<dbReference type="CDD" id="cd00170">
    <property type="entry name" value="SEC14"/>
    <property type="match status" value="1"/>
</dbReference>
<dbReference type="InterPro" id="IPR000198">
    <property type="entry name" value="RhoGAP_dom"/>
</dbReference>
<dbReference type="Gene3D" id="1.10.555.10">
    <property type="entry name" value="Rho GTPase activation protein"/>
    <property type="match status" value="1"/>
</dbReference>
<accession>A0A137P1S9</accession>
<dbReference type="GO" id="GO:0005737">
    <property type="term" value="C:cytoplasm"/>
    <property type="evidence" value="ECO:0007669"/>
    <property type="project" value="TreeGrafter"/>
</dbReference>
<dbReference type="PANTHER" id="PTHR45808">
    <property type="entry name" value="RHO GTPASE-ACTIVATING PROTEIN 68F"/>
    <property type="match status" value="1"/>
</dbReference>
<dbReference type="PANTHER" id="PTHR45808:SF2">
    <property type="entry name" value="RHO GTPASE-ACTIVATING PROTEIN 68F"/>
    <property type="match status" value="1"/>
</dbReference>
<evidence type="ECO:0000259" key="2">
    <source>
        <dbReference type="PROSITE" id="PS50238"/>
    </source>
</evidence>
<dbReference type="Pfam" id="PF00620">
    <property type="entry name" value="RhoGAP"/>
    <property type="match status" value="1"/>
</dbReference>
<dbReference type="GO" id="GO:0007264">
    <property type="term" value="P:small GTPase-mediated signal transduction"/>
    <property type="evidence" value="ECO:0007669"/>
    <property type="project" value="TreeGrafter"/>
</dbReference>
<organism evidence="3 4">
    <name type="scientific">Conidiobolus coronatus (strain ATCC 28846 / CBS 209.66 / NRRL 28638)</name>
    <name type="common">Delacroixia coronata</name>
    <dbReference type="NCBI Taxonomy" id="796925"/>
    <lineage>
        <taxon>Eukaryota</taxon>
        <taxon>Fungi</taxon>
        <taxon>Fungi incertae sedis</taxon>
        <taxon>Zoopagomycota</taxon>
        <taxon>Entomophthoromycotina</taxon>
        <taxon>Entomophthoromycetes</taxon>
        <taxon>Entomophthorales</taxon>
        <taxon>Ancylistaceae</taxon>
        <taxon>Conidiobolus</taxon>
    </lineage>
</organism>
<dbReference type="EMBL" id="KQ964553">
    <property type="protein sequence ID" value="KXN68962.1"/>
    <property type="molecule type" value="Genomic_DNA"/>
</dbReference>
<dbReference type="InterPro" id="IPR001251">
    <property type="entry name" value="CRAL-TRIO_dom"/>
</dbReference>
<dbReference type="OMA" id="SHNPDCD"/>
<dbReference type="Gene3D" id="3.40.525.10">
    <property type="entry name" value="CRAL-TRIO lipid binding domain"/>
    <property type="match status" value="1"/>
</dbReference>
<dbReference type="SMART" id="SM00324">
    <property type="entry name" value="RhoGAP"/>
    <property type="match status" value="1"/>
</dbReference>
<dbReference type="OrthoDB" id="19923at2759"/>
<keyword evidence="4" id="KW-1185">Reference proteome</keyword>
<feature type="domain" description="Rho-GAP" evidence="2">
    <location>
        <begin position="201"/>
        <end position="385"/>
    </location>
</feature>
<evidence type="ECO:0000313" key="3">
    <source>
        <dbReference type="EMBL" id="KXN68962.1"/>
    </source>
</evidence>
<sequence length="423" mass="47340">MAGKSSFGADVFRNVVGSLRGSKSLNGRSVSEYVQDNLIYQSGVDFESKPIVVFCACNLPDPKEVDYDNLLDCIMEKLDEFVENDYTAVLFVGGAVHKPSWSWLFKAHGRLSRKYKKNLKSLLVVHPSLWVKILMDAMYKIISPKFAKKVTWISTLSQLGGYVPLNQLNIPNAVYDHNMKYETNIDMDAYISESGQSVFGVDIIHLMGENGELGIPKVIQDCANLLLANGLDQEGLFRRSPSSALLKEIKLKYNLNQQVDLESHDINIAAVLMKIFLRELKNPVFPIELYDTIKEFDSKASEKDKIQFVQTRIFTELSIPMLHLLSYVSLNSNENKMTSYNLAVVWSPNLVRSANPMLDVSLCVVGGSTVGSIVKLMIDEYHEVFAEFPLSKISTSSNDDLPAYRKPSVPPPVPPKPSLTDSN</sequence>
<dbReference type="InterPro" id="IPR008936">
    <property type="entry name" value="Rho_GTPase_activation_prot"/>
</dbReference>
<gene>
    <name evidence="3" type="ORF">CONCODRAFT_79553</name>
</gene>
<dbReference type="CDD" id="cd00159">
    <property type="entry name" value="RhoGAP"/>
    <property type="match status" value="1"/>
</dbReference>
<evidence type="ECO:0000313" key="4">
    <source>
        <dbReference type="Proteomes" id="UP000070444"/>
    </source>
</evidence>
<dbReference type="STRING" id="796925.A0A137P1S9"/>
<feature type="region of interest" description="Disordered" evidence="1">
    <location>
        <begin position="395"/>
        <end position="423"/>
    </location>
</feature>
<protein>
    <submittedName>
        <fullName evidence="3">Rho GTPase activation protein</fullName>
    </submittedName>
</protein>
<dbReference type="SUPFAM" id="SSF48350">
    <property type="entry name" value="GTPase activation domain, GAP"/>
    <property type="match status" value="1"/>
</dbReference>
<reference evidence="3 4" key="1">
    <citation type="journal article" date="2015" name="Genome Biol. Evol.">
        <title>Phylogenomic analyses indicate that early fungi evolved digesting cell walls of algal ancestors of land plants.</title>
        <authorList>
            <person name="Chang Y."/>
            <person name="Wang S."/>
            <person name="Sekimoto S."/>
            <person name="Aerts A.L."/>
            <person name="Choi C."/>
            <person name="Clum A."/>
            <person name="LaButti K.M."/>
            <person name="Lindquist E.A."/>
            <person name="Yee Ngan C."/>
            <person name="Ohm R.A."/>
            <person name="Salamov A.A."/>
            <person name="Grigoriev I.V."/>
            <person name="Spatafora J.W."/>
            <person name="Berbee M.L."/>
        </authorList>
    </citation>
    <scope>NUCLEOTIDE SEQUENCE [LARGE SCALE GENOMIC DNA]</scope>
    <source>
        <strain evidence="3 4">NRRL 28638</strain>
    </source>
</reference>
<dbReference type="InterPro" id="IPR036865">
    <property type="entry name" value="CRAL-TRIO_dom_sf"/>
</dbReference>
<dbReference type="AlphaFoldDB" id="A0A137P1S9"/>
<feature type="compositionally biased region" description="Pro residues" evidence="1">
    <location>
        <begin position="408"/>
        <end position="417"/>
    </location>
</feature>
<dbReference type="Proteomes" id="UP000070444">
    <property type="component" value="Unassembled WGS sequence"/>
</dbReference>
<dbReference type="SUPFAM" id="SSF52087">
    <property type="entry name" value="CRAL/TRIO domain"/>
    <property type="match status" value="1"/>
</dbReference>
<evidence type="ECO:0000256" key="1">
    <source>
        <dbReference type="SAM" id="MobiDB-lite"/>
    </source>
</evidence>